<dbReference type="InterPro" id="IPR011042">
    <property type="entry name" value="6-blade_b-propeller_TolB-like"/>
</dbReference>
<feature type="active site" description="Proton donor/acceptor" evidence="2">
    <location>
        <position position="205"/>
    </location>
</feature>
<feature type="domain" description="SMP-30/Gluconolactonase/LRE-like region" evidence="4">
    <location>
        <begin position="21"/>
        <end position="263"/>
    </location>
</feature>
<dbReference type="GO" id="GO:0005509">
    <property type="term" value="F:calcium ion binding"/>
    <property type="evidence" value="ECO:0007669"/>
    <property type="project" value="TreeGrafter"/>
</dbReference>
<evidence type="ECO:0000259" key="4">
    <source>
        <dbReference type="Pfam" id="PF08450"/>
    </source>
</evidence>
<dbReference type="OrthoDB" id="2633250at2"/>
<feature type="binding site" evidence="3">
    <location>
        <position position="109"/>
    </location>
    <ligand>
        <name>substrate</name>
    </ligand>
</feature>
<keyword evidence="3" id="KW-0479">Metal-binding</keyword>
<protein>
    <submittedName>
        <fullName evidence="5">SMP-30/gluconolactonase/LRE family protein</fullName>
    </submittedName>
</protein>
<comment type="similarity">
    <text evidence="1">Belongs to the SMP-30/CGR1 family.</text>
</comment>
<dbReference type="PANTHER" id="PTHR10907">
    <property type="entry name" value="REGUCALCIN"/>
    <property type="match status" value="1"/>
</dbReference>
<dbReference type="InterPro" id="IPR013658">
    <property type="entry name" value="SGL"/>
</dbReference>
<organism evidence="5 6">
    <name type="scientific">Kitasatospora acidiphila</name>
    <dbReference type="NCBI Taxonomy" id="2567942"/>
    <lineage>
        <taxon>Bacteria</taxon>
        <taxon>Bacillati</taxon>
        <taxon>Actinomycetota</taxon>
        <taxon>Actinomycetes</taxon>
        <taxon>Kitasatosporales</taxon>
        <taxon>Streptomycetaceae</taxon>
        <taxon>Kitasatospora</taxon>
    </lineage>
</organism>
<name>A0A540W1I6_9ACTN</name>
<keyword evidence="6" id="KW-1185">Reference proteome</keyword>
<dbReference type="AlphaFoldDB" id="A0A540W1I6"/>
<comment type="cofactor">
    <cofactor evidence="3">
        <name>Zn(2+)</name>
        <dbReference type="ChEBI" id="CHEBI:29105"/>
    </cofactor>
    <text evidence="3">Binds 1 divalent metal cation per subunit.</text>
</comment>
<dbReference type="PANTHER" id="PTHR10907:SF47">
    <property type="entry name" value="REGUCALCIN"/>
    <property type="match status" value="1"/>
</dbReference>
<evidence type="ECO:0000256" key="3">
    <source>
        <dbReference type="PIRSR" id="PIRSR605511-2"/>
    </source>
</evidence>
<feature type="binding site" evidence="3">
    <location>
        <position position="205"/>
    </location>
    <ligand>
        <name>a divalent metal cation</name>
        <dbReference type="ChEBI" id="CHEBI:60240"/>
    </ligand>
</feature>
<evidence type="ECO:0000313" key="6">
    <source>
        <dbReference type="Proteomes" id="UP000319103"/>
    </source>
</evidence>
<feature type="binding site" evidence="3">
    <location>
        <position position="157"/>
    </location>
    <ligand>
        <name>a divalent metal cation</name>
        <dbReference type="ChEBI" id="CHEBI:60240"/>
    </ligand>
</feature>
<evidence type="ECO:0000313" key="5">
    <source>
        <dbReference type="EMBL" id="TQF02827.1"/>
    </source>
</evidence>
<accession>A0A540W1I6</accession>
<dbReference type="Proteomes" id="UP000319103">
    <property type="component" value="Unassembled WGS sequence"/>
</dbReference>
<reference evidence="5 6" key="1">
    <citation type="submission" date="2019-06" db="EMBL/GenBank/DDBJ databases">
        <title>Description of Kitasatospora acidophila sp. nov. isolated from pine grove soil, and reclassification of Streptomyces novaecaesareae to Kitasatospora novaeceasareae comb. nov.</title>
        <authorList>
            <person name="Kim M.J."/>
        </authorList>
    </citation>
    <scope>NUCLEOTIDE SEQUENCE [LARGE SCALE GENOMIC DNA]</scope>
    <source>
        <strain evidence="5 6">MMS16-CNU292</strain>
    </source>
</reference>
<feature type="binding site" evidence="3">
    <location>
        <position position="111"/>
    </location>
    <ligand>
        <name>substrate</name>
    </ligand>
</feature>
<feature type="binding site" evidence="3">
    <location>
        <position position="129"/>
    </location>
    <ligand>
        <name>substrate</name>
    </ligand>
</feature>
<dbReference type="Pfam" id="PF08450">
    <property type="entry name" value="SGL"/>
    <property type="match status" value="1"/>
</dbReference>
<sequence>MTLPSQPPDQVEVWAGGDHELGEGARWIDGRLVYVDILAGRLLEVADLPGPRTPREIARVGVPLGAVAPISDRPGHWIAAAGTGIALLAPDGSLDWLARPEDRSPVPTRMNDGACDPHGRFWAGSMPYDGTTGAGSLYRTDLDGSVHRVLDGLTIVNGPAFDGTGDLLYVADSAAGVIHRCTLDPDGNPTSREEFTRVTAGGAPDGMTVDTDGCLWVAIWGHGAVHRYHPDGTLLSTIHLPTPQPTSVCLTPSGGRLLITTARYGLRCPAGPAGSVLCAPVDASAPPARAYRQQ</sequence>
<dbReference type="EMBL" id="VIGB01000003">
    <property type="protein sequence ID" value="TQF02827.1"/>
    <property type="molecule type" value="Genomic_DNA"/>
</dbReference>
<proteinExistence type="inferred from homology"/>
<gene>
    <name evidence="5" type="ORF">E6W39_11865</name>
</gene>
<dbReference type="PRINTS" id="PR01790">
    <property type="entry name" value="SMP30FAMILY"/>
</dbReference>
<dbReference type="GO" id="GO:0019853">
    <property type="term" value="P:L-ascorbic acid biosynthetic process"/>
    <property type="evidence" value="ECO:0007669"/>
    <property type="project" value="TreeGrafter"/>
</dbReference>
<evidence type="ECO:0000256" key="1">
    <source>
        <dbReference type="ARBA" id="ARBA00008853"/>
    </source>
</evidence>
<keyword evidence="3" id="KW-0862">Zinc</keyword>
<dbReference type="SUPFAM" id="SSF63829">
    <property type="entry name" value="Calcium-dependent phosphotriesterase"/>
    <property type="match status" value="1"/>
</dbReference>
<feature type="binding site" evidence="3">
    <location>
        <position position="23"/>
    </location>
    <ligand>
        <name>a divalent metal cation</name>
        <dbReference type="ChEBI" id="CHEBI:60240"/>
    </ligand>
</feature>
<dbReference type="InterPro" id="IPR005511">
    <property type="entry name" value="SMP-30"/>
</dbReference>
<dbReference type="RefSeq" id="WP_141633517.1">
    <property type="nucleotide sequence ID" value="NZ_VIGB01000003.1"/>
</dbReference>
<dbReference type="Gene3D" id="2.120.10.30">
    <property type="entry name" value="TolB, C-terminal domain"/>
    <property type="match status" value="1"/>
</dbReference>
<comment type="caution">
    <text evidence="5">The sequence shown here is derived from an EMBL/GenBank/DDBJ whole genome shotgun (WGS) entry which is preliminary data.</text>
</comment>
<evidence type="ECO:0000256" key="2">
    <source>
        <dbReference type="PIRSR" id="PIRSR605511-1"/>
    </source>
</evidence>
<dbReference type="GO" id="GO:0004341">
    <property type="term" value="F:gluconolactonase activity"/>
    <property type="evidence" value="ECO:0007669"/>
    <property type="project" value="TreeGrafter"/>
</dbReference>